<evidence type="ECO:0000313" key="2">
    <source>
        <dbReference type="EMBL" id="KAK7540764.1"/>
    </source>
</evidence>
<evidence type="ECO:0000313" key="3">
    <source>
        <dbReference type="Proteomes" id="UP001360953"/>
    </source>
</evidence>
<accession>A0ABR1M315</accession>
<feature type="compositionally biased region" description="Basic and acidic residues" evidence="1">
    <location>
        <begin position="251"/>
        <end position="261"/>
    </location>
</feature>
<protein>
    <submittedName>
        <fullName evidence="2">Uncharacterized protein</fullName>
    </submittedName>
</protein>
<feature type="compositionally biased region" description="Basic and acidic residues" evidence="1">
    <location>
        <begin position="155"/>
        <end position="164"/>
    </location>
</feature>
<feature type="compositionally biased region" description="Low complexity" evidence="1">
    <location>
        <begin position="76"/>
        <end position="92"/>
    </location>
</feature>
<organism evidence="2 3">
    <name type="scientific">Phyllosticta citribraziliensis</name>
    <dbReference type="NCBI Taxonomy" id="989973"/>
    <lineage>
        <taxon>Eukaryota</taxon>
        <taxon>Fungi</taxon>
        <taxon>Dikarya</taxon>
        <taxon>Ascomycota</taxon>
        <taxon>Pezizomycotina</taxon>
        <taxon>Dothideomycetes</taxon>
        <taxon>Dothideomycetes incertae sedis</taxon>
        <taxon>Botryosphaeriales</taxon>
        <taxon>Phyllostictaceae</taxon>
        <taxon>Phyllosticta</taxon>
    </lineage>
</organism>
<feature type="compositionally biased region" description="Acidic residues" evidence="1">
    <location>
        <begin position="131"/>
        <end position="140"/>
    </location>
</feature>
<proteinExistence type="predicted"/>
<dbReference type="RefSeq" id="XP_066657695.1">
    <property type="nucleotide sequence ID" value="XM_066797997.1"/>
</dbReference>
<gene>
    <name evidence="2" type="ORF">J3D65DRAFT_600868</name>
</gene>
<feature type="compositionally biased region" description="Basic and acidic residues" evidence="1">
    <location>
        <begin position="19"/>
        <end position="36"/>
    </location>
</feature>
<dbReference type="EMBL" id="JBBPEH010000003">
    <property type="protein sequence ID" value="KAK7540764.1"/>
    <property type="molecule type" value="Genomic_DNA"/>
</dbReference>
<sequence length="261" mass="29184">MGRISASARRAATKMRSLFSRERQRRLEQERQDGSLHKYVSLHRNTDSCTNTDCSRSNARSPRGQRTTPHQGEVIGSSSPAGAQAAARPSRRAGQVGFRFLATTNSTSTVSSCSFERTACHERRHRHPASDDDDDDDDDDGHGSPSSAPDASDDQDPRLEERSDTSSLFGTHNPWHASAARGSKAEGKPHKLRLPSFVRKMAAEQREEEEEQPRTFELGEDEEWELHPDEVGPIHFSSHDLFANPANNDFGPRRVDKRRSI</sequence>
<feature type="region of interest" description="Disordered" evidence="1">
    <location>
        <begin position="1"/>
        <end position="92"/>
    </location>
</feature>
<evidence type="ECO:0000256" key="1">
    <source>
        <dbReference type="SAM" id="MobiDB-lite"/>
    </source>
</evidence>
<keyword evidence="3" id="KW-1185">Reference proteome</keyword>
<feature type="region of interest" description="Disordered" evidence="1">
    <location>
        <begin position="119"/>
        <end position="261"/>
    </location>
</feature>
<dbReference type="Proteomes" id="UP001360953">
    <property type="component" value="Unassembled WGS sequence"/>
</dbReference>
<dbReference type="GeneID" id="92030903"/>
<name>A0ABR1M315_9PEZI</name>
<comment type="caution">
    <text evidence="2">The sequence shown here is derived from an EMBL/GenBank/DDBJ whole genome shotgun (WGS) entry which is preliminary data.</text>
</comment>
<feature type="compositionally biased region" description="Polar residues" evidence="1">
    <location>
        <begin position="47"/>
        <end position="70"/>
    </location>
</feature>
<reference evidence="2 3" key="1">
    <citation type="submission" date="2024-04" db="EMBL/GenBank/DDBJ databases">
        <title>Phyllosticta paracitricarpa is synonymous to the EU quarantine fungus P. citricarpa based on phylogenomic analyses.</title>
        <authorList>
            <consortium name="Lawrence Berkeley National Laboratory"/>
            <person name="Van ingen-buijs V.A."/>
            <person name="Van westerhoven A.C."/>
            <person name="Haridas S."/>
            <person name="Skiadas P."/>
            <person name="Martin F."/>
            <person name="Groenewald J.Z."/>
            <person name="Crous P.W."/>
            <person name="Seidl M.F."/>
        </authorList>
    </citation>
    <scope>NUCLEOTIDE SEQUENCE [LARGE SCALE GENOMIC DNA]</scope>
    <source>
        <strain evidence="2 3">CPC 17464</strain>
    </source>
</reference>